<proteinExistence type="predicted"/>
<feature type="non-terminal residue" evidence="1">
    <location>
        <position position="69"/>
    </location>
</feature>
<feature type="non-terminal residue" evidence="1">
    <location>
        <position position="1"/>
    </location>
</feature>
<sequence>LLSSLDCLSRDPRIDLGVLFYLLRKHLLVLQVKRASALTCCNLYGLLTTPTARPSRSLVRGLAFQNSFI</sequence>
<accession>A0AAV7PB51</accession>
<name>A0AAV7PB51_PLEWA</name>
<evidence type="ECO:0000313" key="2">
    <source>
        <dbReference type="Proteomes" id="UP001066276"/>
    </source>
</evidence>
<gene>
    <name evidence="1" type="ORF">NDU88_003095</name>
</gene>
<evidence type="ECO:0000313" key="1">
    <source>
        <dbReference type="EMBL" id="KAJ1124646.1"/>
    </source>
</evidence>
<dbReference type="Proteomes" id="UP001066276">
    <property type="component" value="Chromosome 7"/>
</dbReference>
<dbReference type="AlphaFoldDB" id="A0AAV7PB51"/>
<reference evidence="1" key="1">
    <citation type="journal article" date="2022" name="bioRxiv">
        <title>Sequencing and chromosome-scale assembly of the giantPleurodeles waltlgenome.</title>
        <authorList>
            <person name="Brown T."/>
            <person name="Elewa A."/>
            <person name="Iarovenko S."/>
            <person name="Subramanian E."/>
            <person name="Araus A.J."/>
            <person name="Petzold A."/>
            <person name="Susuki M."/>
            <person name="Suzuki K.-i.T."/>
            <person name="Hayashi T."/>
            <person name="Toyoda A."/>
            <person name="Oliveira C."/>
            <person name="Osipova E."/>
            <person name="Leigh N.D."/>
            <person name="Simon A."/>
            <person name="Yun M.H."/>
        </authorList>
    </citation>
    <scope>NUCLEOTIDE SEQUENCE</scope>
    <source>
        <strain evidence="1">20211129_DDA</strain>
        <tissue evidence="1">Liver</tissue>
    </source>
</reference>
<dbReference type="EMBL" id="JANPWB010000011">
    <property type="protein sequence ID" value="KAJ1124646.1"/>
    <property type="molecule type" value="Genomic_DNA"/>
</dbReference>
<keyword evidence="2" id="KW-1185">Reference proteome</keyword>
<protein>
    <submittedName>
        <fullName evidence="1">Uncharacterized protein</fullName>
    </submittedName>
</protein>
<organism evidence="1 2">
    <name type="scientific">Pleurodeles waltl</name>
    <name type="common">Iberian ribbed newt</name>
    <dbReference type="NCBI Taxonomy" id="8319"/>
    <lineage>
        <taxon>Eukaryota</taxon>
        <taxon>Metazoa</taxon>
        <taxon>Chordata</taxon>
        <taxon>Craniata</taxon>
        <taxon>Vertebrata</taxon>
        <taxon>Euteleostomi</taxon>
        <taxon>Amphibia</taxon>
        <taxon>Batrachia</taxon>
        <taxon>Caudata</taxon>
        <taxon>Salamandroidea</taxon>
        <taxon>Salamandridae</taxon>
        <taxon>Pleurodelinae</taxon>
        <taxon>Pleurodeles</taxon>
    </lineage>
</organism>
<comment type="caution">
    <text evidence="1">The sequence shown here is derived from an EMBL/GenBank/DDBJ whole genome shotgun (WGS) entry which is preliminary data.</text>
</comment>